<dbReference type="Pfam" id="PF00022">
    <property type="entry name" value="Actin"/>
    <property type="match status" value="1"/>
</dbReference>
<dbReference type="Proteomes" id="UP001470230">
    <property type="component" value="Unassembled WGS sequence"/>
</dbReference>
<dbReference type="SUPFAM" id="SSF53067">
    <property type="entry name" value="Actin-like ATPase domain"/>
    <property type="match status" value="2"/>
</dbReference>
<comment type="caution">
    <text evidence="2">The sequence shown here is derived from an EMBL/GenBank/DDBJ whole genome shotgun (WGS) entry which is preliminary data.</text>
</comment>
<dbReference type="Gene3D" id="3.90.640.10">
    <property type="entry name" value="Actin, Chain A, domain 4"/>
    <property type="match status" value="1"/>
</dbReference>
<dbReference type="InterPro" id="IPR043129">
    <property type="entry name" value="ATPase_NBD"/>
</dbReference>
<gene>
    <name evidence="2" type="ORF">M9Y10_031381</name>
</gene>
<evidence type="ECO:0000313" key="2">
    <source>
        <dbReference type="EMBL" id="KAK8839678.1"/>
    </source>
</evidence>
<dbReference type="InterPro" id="IPR004000">
    <property type="entry name" value="Actin"/>
</dbReference>
<organism evidence="2 3">
    <name type="scientific">Tritrichomonas musculus</name>
    <dbReference type="NCBI Taxonomy" id="1915356"/>
    <lineage>
        <taxon>Eukaryota</taxon>
        <taxon>Metamonada</taxon>
        <taxon>Parabasalia</taxon>
        <taxon>Tritrichomonadida</taxon>
        <taxon>Tritrichomonadidae</taxon>
        <taxon>Tritrichomonas</taxon>
    </lineage>
</organism>
<dbReference type="EMBL" id="JAPFFF010000050">
    <property type="protein sequence ID" value="KAK8839678.1"/>
    <property type="molecule type" value="Genomic_DNA"/>
</dbReference>
<sequence>MTFEVQTLVIDNGSNTIKAGFNKDETPRSVFRSVLGRIKCIFDSGVRNKDVFVGNLVNENLHDLTYPIERGIVKNWDAMEKIWHYAFKDELCVDTAEHPVLLTEPILNPKSNREKMVQLMFETFSVPSFYVTTQNVLSIYASGRTTGLSCNLGNEVSTVVPVYEGYSIPHSITSLNLGGLNISEYLQKLLNQKGHSFTTPDEKETIRRIKEECSYVALDYDSEIQKAKSSECEIKYKISDRNVVTIGKERFCCTEILFKPHMNGFDYDGIDKVIFNSIKKCDIDIHKEMYANIIPSGCSAMFEGLPERLEKEVKCFAPATMKLKIVAPKSKYTAWIGGSILAGLDTFPLMVIRHDEYTDEGPRIIHRKCF</sequence>
<accession>A0ABR2H0E1</accession>
<dbReference type="SMART" id="SM00268">
    <property type="entry name" value="ACTIN"/>
    <property type="match status" value="1"/>
</dbReference>
<evidence type="ECO:0008006" key="4">
    <source>
        <dbReference type="Google" id="ProtNLM"/>
    </source>
</evidence>
<name>A0ABR2H0E1_9EUKA</name>
<protein>
    <recommendedName>
        <fullName evidence="4">Actin</fullName>
    </recommendedName>
</protein>
<dbReference type="PRINTS" id="PR00190">
    <property type="entry name" value="ACTIN"/>
</dbReference>
<dbReference type="PROSITE" id="PS01132">
    <property type="entry name" value="ACTINS_ACT_LIKE"/>
    <property type="match status" value="1"/>
</dbReference>
<dbReference type="PANTHER" id="PTHR11937">
    <property type="entry name" value="ACTIN"/>
    <property type="match status" value="1"/>
</dbReference>
<dbReference type="Gene3D" id="3.30.420.40">
    <property type="match status" value="2"/>
</dbReference>
<evidence type="ECO:0000256" key="1">
    <source>
        <dbReference type="RuleBase" id="RU000487"/>
    </source>
</evidence>
<reference evidence="2 3" key="1">
    <citation type="submission" date="2024-04" db="EMBL/GenBank/DDBJ databases">
        <title>Tritrichomonas musculus Genome.</title>
        <authorList>
            <person name="Alves-Ferreira E."/>
            <person name="Grigg M."/>
            <person name="Lorenzi H."/>
            <person name="Galac M."/>
        </authorList>
    </citation>
    <scope>NUCLEOTIDE SEQUENCE [LARGE SCALE GENOMIC DNA]</scope>
    <source>
        <strain evidence="2 3">EAF2021</strain>
    </source>
</reference>
<comment type="similarity">
    <text evidence="1">Belongs to the actin family.</text>
</comment>
<proteinExistence type="inferred from homology"/>
<keyword evidence="3" id="KW-1185">Reference proteome</keyword>
<evidence type="ECO:0000313" key="3">
    <source>
        <dbReference type="Proteomes" id="UP001470230"/>
    </source>
</evidence>
<dbReference type="InterPro" id="IPR020902">
    <property type="entry name" value="Actin/actin-like_CS"/>
</dbReference>